<dbReference type="GO" id="GO:0004519">
    <property type="term" value="F:endonuclease activity"/>
    <property type="evidence" value="ECO:0007669"/>
    <property type="project" value="UniProtKB-KW"/>
</dbReference>
<keyword evidence="2" id="KW-0378">Hydrolase</keyword>
<evidence type="ECO:0000256" key="1">
    <source>
        <dbReference type="SAM" id="MobiDB-lite"/>
    </source>
</evidence>
<accession>A0AAW8EHK9</accession>
<dbReference type="Proteomes" id="UP001224845">
    <property type="component" value="Unassembled WGS sequence"/>
</dbReference>
<keyword evidence="2" id="KW-0255">Endonuclease</keyword>
<comment type="caution">
    <text evidence="2">The sequence shown here is derived from an EMBL/GenBank/DDBJ whole genome shotgun (WGS) entry which is preliminary data.</text>
</comment>
<sequence>MPAFRIAALPGEGVGQRLPCGRNAHCLACRKRREEREFYLKLVEQQKWSSRQLERQFKLALFERAIATPPKVSAALRQTHPEASRRPISNSTL</sequence>
<dbReference type="EMBL" id="JAUSRV010000008">
    <property type="protein sequence ID" value="MDP9972281.1"/>
    <property type="molecule type" value="Genomic_DNA"/>
</dbReference>
<reference evidence="2" key="1">
    <citation type="submission" date="2023-07" db="EMBL/GenBank/DDBJ databases">
        <title>Sorghum-associated microbial communities from plants grown in Nebraska, USA.</title>
        <authorList>
            <person name="Schachtman D."/>
        </authorList>
    </citation>
    <scope>NUCLEOTIDE SEQUENCE</scope>
    <source>
        <strain evidence="2">DS3315</strain>
    </source>
</reference>
<protein>
    <submittedName>
        <fullName evidence="2">Nuclease of restriction endonuclease-like (RecB) superfamily</fullName>
    </submittedName>
</protein>
<name>A0AAW8EHK9_VARPD</name>
<dbReference type="RefSeq" id="WP_155247827.1">
    <property type="nucleotide sequence ID" value="NZ_CAIGKF010000001.1"/>
</dbReference>
<feature type="region of interest" description="Disordered" evidence="1">
    <location>
        <begin position="73"/>
        <end position="93"/>
    </location>
</feature>
<evidence type="ECO:0000313" key="2">
    <source>
        <dbReference type="EMBL" id="MDP9972281.1"/>
    </source>
</evidence>
<evidence type="ECO:0000313" key="3">
    <source>
        <dbReference type="Proteomes" id="UP001224845"/>
    </source>
</evidence>
<proteinExistence type="predicted"/>
<dbReference type="GeneID" id="99718006"/>
<gene>
    <name evidence="2" type="ORF">J2W39_003523</name>
</gene>
<dbReference type="AlphaFoldDB" id="A0AAW8EHK9"/>
<keyword evidence="2" id="KW-0540">Nuclease</keyword>
<organism evidence="2 3">
    <name type="scientific">Variovorax paradoxus</name>
    <dbReference type="NCBI Taxonomy" id="34073"/>
    <lineage>
        <taxon>Bacteria</taxon>
        <taxon>Pseudomonadati</taxon>
        <taxon>Pseudomonadota</taxon>
        <taxon>Betaproteobacteria</taxon>
        <taxon>Burkholderiales</taxon>
        <taxon>Comamonadaceae</taxon>
        <taxon>Variovorax</taxon>
    </lineage>
</organism>